<evidence type="ECO:0000256" key="11">
    <source>
        <dbReference type="ARBA" id="ARBA00023286"/>
    </source>
</evidence>
<dbReference type="SUPFAM" id="SSF53850">
    <property type="entry name" value="Periplasmic binding protein-like II"/>
    <property type="match status" value="1"/>
</dbReference>
<dbReference type="Gene3D" id="1.10.287.70">
    <property type="match status" value="1"/>
</dbReference>
<dbReference type="Pfam" id="PF10613">
    <property type="entry name" value="Lig_chan-Glu_bd"/>
    <property type="match status" value="1"/>
</dbReference>
<dbReference type="GO" id="GO:0050906">
    <property type="term" value="P:detection of stimulus involved in sensory perception"/>
    <property type="evidence" value="ECO:0007669"/>
    <property type="project" value="UniProtKB-ARBA"/>
</dbReference>
<keyword evidence="11" id="KW-1071">Ligand-gated ion channel</keyword>
<evidence type="ECO:0000256" key="1">
    <source>
        <dbReference type="ARBA" id="ARBA00004651"/>
    </source>
</evidence>
<keyword evidence="8 13" id="KW-0472">Membrane</keyword>
<evidence type="ECO:0000259" key="14">
    <source>
        <dbReference type="Pfam" id="PF00060"/>
    </source>
</evidence>
<evidence type="ECO:0000256" key="2">
    <source>
        <dbReference type="ARBA" id="ARBA00008685"/>
    </source>
</evidence>
<keyword evidence="17" id="KW-1185">Reference proteome</keyword>
<dbReference type="AlphaFoldDB" id="A0A8J5JQ66"/>
<keyword evidence="9 16" id="KW-0675">Receptor</keyword>
<evidence type="ECO:0000256" key="7">
    <source>
        <dbReference type="ARBA" id="ARBA00023065"/>
    </source>
</evidence>
<evidence type="ECO:0000259" key="15">
    <source>
        <dbReference type="Pfam" id="PF10613"/>
    </source>
</evidence>
<feature type="domain" description="Ionotropic glutamate receptor C-terminal" evidence="14">
    <location>
        <begin position="122"/>
        <end position="221"/>
    </location>
</feature>
<protein>
    <submittedName>
        <fullName evidence="16">Glutamate receptor 2-like 5</fullName>
    </submittedName>
</protein>
<dbReference type="EMBL" id="JAHLQT010027705">
    <property type="protein sequence ID" value="KAG7162297.1"/>
    <property type="molecule type" value="Genomic_DNA"/>
</dbReference>
<keyword evidence="12" id="KW-0407">Ion channel</keyword>
<dbReference type="PANTHER" id="PTHR42643:SF24">
    <property type="entry name" value="IONOTROPIC RECEPTOR 60A"/>
    <property type="match status" value="1"/>
</dbReference>
<organism evidence="16 17">
    <name type="scientific">Homarus americanus</name>
    <name type="common">American lobster</name>
    <dbReference type="NCBI Taxonomy" id="6706"/>
    <lineage>
        <taxon>Eukaryota</taxon>
        <taxon>Metazoa</taxon>
        <taxon>Ecdysozoa</taxon>
        <taxon>Arthropoda</taxon>
        <taxon>Crustacea</taxon>
        <taxon>Multicrustacea</taxon>
        <taxon>Malacostraca</taxon>
        <taxon>Eumalacostraca</taxon>
        <taxon>Eucarida</taxon>
        <taxon>Decapoda</taxon>
        <taxon>Pleocyemata</taxon>
        <taxon>Astacidea</taxon>
        <taxon>Nephropoidea</taxon>
        <taxon>Nephropidae</taxon>
        <taxon>Homarus</taxon>
    </lineage>
</organism>
<feature type="domain" description="Ionotropic glutamate receptor L-glutamate and glycine-binding" evidence="15">
    <location>
        <begin position="10"/>
        <end position="93"/>
    </location>
</feature>
<dbReference type="InterPro" id="IPR001320">
    <property type="entry name" value="Iontro_rcpt_C"/>
</dbReference>
<evidence type="ECO:0000256" key="4">
    <source>
        <dbReference type="ARBA" id="ARBA00022475"/>
    </source>
</evidence>
<comment type="caution">
    <text evidence="16">The sequence shown here is derived from an EMBL/GenBank/DDBJ whole genome shotgun (WGS) entry which is preliminary data.</text>
</comment>
<dbReference type="Gene3D" id="3.40.190.10">
    <property type="entry name" value="Periplasmic binding protein-like II"/>
    <property type="match status" value="1"/>
</dbReference>
<keyword evidence="4" id="KW-1003">Cell membrane</keyword>
<proteinExistence type="inferred from homology"/>
<keyword evidence="3" id="KW-0813">Transport</keyword>
<dbReference type="PANTHER" id="PTHR42643">
    <property type="entry name" value="IONOTROPIC RECEPTOR 20A-RELATED"/>
    <property type="match status" value="1"/>
</dbReference>
<keyword evidence="6 13" id="KW-1133">Transmembrane helix</keyword>
<keyword evidence="10" id="KW-0325">Glycoprotein</keyword>
<accession>A0A8J5JQ66</accession>
<name>A0A8J5JQ66_HOMAM</name>
<feature type="non-terminal residue" evidence="16">
    <location>
        <position position="246"/>
    </location>
</feature>
<evidence type="ECO:0000256" key="8">
    <source>
        <dbReference type="ARBA" id="ARBA00023136"/>
    </source>
</evidence>
<comment type="subcellular location">
    <subcellularLocation>
        <location evidence="1">Cell membrane</location>
        <topology evidence="1">Multi-pass membrane protein</topology>
    </subcellularLocation>
</comment>
<evidence type="ECO:0000313" key="17">
    <source>
        <dbReference type="Proteomes" id="UP000747542"/>
    </source>
</evidence>
<evidence type="ECO:0000256" key="5">
    <source>
        <dbReference type="ARBA" id="ARBA00022692"/>
    </source>
</evidence>
<dbReference type="GO" id="GO:0005886">
    <property type="term" value="C:plasma membrane"/>
    <property type="evidence" value="ECO:0007669"/>
    <property type="project" value="UniProtKB-SubCell"/>
</dbReference>
<dbReference type="Pfam" id="PF00060">
    <property type="entry name" value="Lig_chan"/>
    <property type="match status" value="1"/>
</dbReference>
<dbReference type="InterPro" id="IPR019594">
    <property type="entry name" value="Glu/Gly-bd"/>
</dbReference>
<dbReference type="InterPro" id="IPR052192">
    <property type="entry name" value="Insect_Ionotropic_Sensory_Rcpt"/>
</dbReference>
<evidence type="ECO:0000313" key="16">
    <source>
        <dbReference type="EMBL" id="KAG7162297.1"/>
    </source>
</evidence>
<evidence type="ECO:0000256" key="3">
    <source>
        <dbReference type="ARBA" id="ARBA00022448"/>
    </source>
</evidence>
<dbReference type="GO" id="GO:0015276">
    <property type="term" value="F:ligand-gated monoatomic ion channel activity"/>
    <property type="evidence" value="ECO:0007669"/>
    <property type="project" value="InterPro"/>
</dbReference>
<evidence type="ECO:0000256" key="13">
    <source>
        <dbReference type="SAM" id="Phobius"/>
    </source>
</evidence>
<comment type="similarity">
    <text evidence="2">Belongs to the glutamate-gated ion channel (TC 1.A.10.1) family.</text>
</comment>
<feature type="non-terminal residue" evidence="16">
    <location>
        <position position="1"/>
    </location>
</feature>
<evidence type="ECO:0000256" key="10">
    <source>
        <dbReference type="ARBA" id="ARBA00023180"/>
    </source>
</evidence>
<feature type="transmembrane region" description="Helical" evidence="13">
    <location>
        <begin position="114"/>
        <end position="140"/>
    </location>
</feature>
<evidence type="ECO:0000256" key="9">
    <source>
        <dbReference type="ARBA" id="ARBA00023170"/>
    </source>
</evidence>
<dbReference type="Proteomes" id="UP000747542">
    <property type="component" value="Unassembled WGS sequence"/>
</dbReference>
<gene>
    <name evidence="16" type="primary">Gria2-L5</name>
    <name evidence="16" type="ORF">Hamer_G007809</name>
</gene>
<evidence type="ECO:0000256" key="12">
    <source>
        <dbReference type="ARBA" id="ARBA00023303"/>
    </source>
</evidence>
<keyword evidence="7" id="KW-0406">Ion transport</keyword>
<sequence>FLNRPTLVVAAEEVHAQNGAKGRKSNKLEYLSQGLNFTYKYVHPADGTFGSEQDDGSWSGMIGMVSREEADFSVGPFGVSANRAEVVDFTWPVTISYSRIVAGLGRPELDPWGFLLPLAPLVWAFILASLLLLPAAMFILSLCSSMKATDQWVWVTDGFTLLRILLQQDTSVPDNWWWRRVVVAGWMVGALVLIRSYSGNLMSVLAVQYIRQPFQTLRDVLDEPSTTMIVQINTTNVQYFRVSLCV</sequence>
<evidence type="ECO:0000256" key="6">
    <source>
        <dbReference type="ARBA" id="ARBA00022989"/>
    </source>
</evidence>
<reference evidence="16" key="1">
    <citation type="journal article" date="2021" name="Sci. Adv.">
        <title>The American lobster genome reveals insights on longevity, neural, and immune adaptations.</title>
        <authorList>
            <person name="Polinski J.M."/>
            <person name="Zimin A.V."/>
            <person name="Clark K.F."/>
            <person name="Kohn A.B."/>
            <person name="Sadowski N."/>
            <person name="Timp W."/>
            <person name="Ptitsyn A."/>
            <person name="Khanna P."/>
            <person name="Romanova D.Y."/>
            <person name="Williams P."/>
            <person name="Greenwood S.J."/>
            <person name="Moroz L.L."/>
            <person name="Walt D.R."/>
            <person name="Bodnar A.G."/>
        </authorList>
    </citation>
    <scope>NUCLEOTIDE SEQUENCE</scope>
    <source>
        <strain evidence="16">GMGI-L3</strain>
    </source>
</reference>
<keyword evidence="5 13" id="KW-0812">Transmembrane</keyword>